<feature type="transmembrane region" description="Helical" evidence="1">
    <location>
        <begin position="7"/>
        <end position="26"/>
    </location>
</feature>
<dbReference type="AlphaFoldDB" id="A0A2T0VWJ4"/>
<feature type="transmembrane region" description="Helical" evidence="1">
    <location>
        <begin position="73"/>
        <end position="98"/>
    </location>
</feature>
<dbReference type="OrthoDB" id="9872634at2"/>
<keyword evidence="1" id="KW-0812">Transmembrane</keyword>
<feature type="transmembrane region" description="Helical" evidence="1">
    <location>
        <begin position="41"/>
        <end position="61"/>
    </location>
</feature>
<keyword evidence="1" id="KW-0472">Membrane</keyword>
<evidence type="ECO:0000313" key="2">
    <source>
        <dbReference type="EMBL" id="PRY76196.1"/>
    </source>
</evidence>
<comment type="caution">
    <text evidence="2">The sequence shown here is derived from an EMBL/GenBank/DDBJ whole genome shotgun (WGS) entry which is preliminary data.</text>
</comment>
<keyword evidence="3" id="KW-1185">Reference proteome</keyword>
<evidence type="ECO:0000256" key="1">
    <source>
        <dbReference type="SAM" id="Phobius"/>
    </source>
</evidence>
<protein>
    <submittedName>
        <fullName evidence="2">Uncharacterized protein</fullName>
    </submittedName>
</protein>
<gene>
    <name evidence="2" type="ORF">CLV38_13227</name>
</gene>
<reference evidence="2 3" key="1">
    <citation type="submission" date="2018-03" db="EMBL/GenBank/DDBJ databases">
        <title>Genomic Encyclopedia of Archaeal and Bacterial Type Strains, Phase II (KMG-II): from individual species to whole genera.</title>
        <authorList>
            <person name="Goeker M."/>
        </authorList>
    </citation>
    <scope>NUCLEOTIDE SEQUENCE [LARGE SCALE GENOMIC DNA]</scope>
    <source>
        <strain evidence="2 3">DSM 13175</strain>
    </source>
</reference>
<proteinExistence type="predicted"/>
<sequence>MKKGKSNWNLPSVFVIATLGNISPLIRELINANWRFSAVHYSYYILIAMSFTAFFIAYQIVTNMAIPRKTLSFYLSLLGVNFLMNMILLLIVSVIMAITY</sequence>
<dbReference type="Proteomes" id="UP000238205">
    <property type="component" value="Unassembled WGS sequence"/>
</dbReference>
<dbReference type="EMBL" id="PVTO01000032">
    <property type="protein sequence ID" value="PRY76196.1"/>
    <property type="molecule type" value="Genomic_DNA"/>
</dbReference>
<accession>A0A2T0VWJ4</accession>
<organism evidence="2 3">
    <name type="scientific">Alkalibacterium olivapovliticus</name>
    <dbReference type="NCBI Taxonomy" id="99907"/>
    <lineage>
        <taxon>Bacteria</taxon>
        <taxon>Bacillati</taxon>
        <taxon>Bacillota</taxon>
        <taxon>Bacilli</taxon>
        <taxon>Lactobacillales</taxon>
        <taxon>Carnobacteriaceae</taxon>
        <taxon>Alkalibacterium</taxon>
    </lineage>
</organism>
<evidence type="ECO:0000313" key="3">
    <source>
        <dbReference type="Proteomes" id="UP000238205"/>
    </source>
</evidence>
<dbReference type="RefSeq" id="WP_106195903.1">
    <property type="nucleotide sequence ID" value="NZ_PVTO01000032.1"/>
</dbReference>
<keyword evidence="1" id="KW-1133">Transmembrane helix</keyword>
<name>A0A2T0VWJ4_9LACT</name>